<comment type="caution">
    <text evidence="1">The sequence shown here is derived from an EMBL/GenBank/DDBJ whole genome shotgun (WGS) entry which is preliminary data.</text>
</comment>
<proteinExistence type="predicted"/>
<dbReference type="EMBL" id="MOCA01000006">
    <property type="protein sequence ID" value="RON98922.1"/>
    <property type="molecule type" value="Genomic_DNA"/>
</dbReference>
<organism evidence="1 2">
    <name type="scientific">Pseudomonas moraviensis</name>
    <dbReference type="NCBI Taxonomy" id="321662"/>
    <lineage>
        <taxon>Bacteria</taxon>
        <taxon>Pseudomonadati</taxon>
        <taxon>Pseudomonadota</taxon>
        <taxon>Gammaproteobacteria</taxon>
        <taxon>Pseudomonadales</taxon>
        <taxon>Pseudomonadaceae</taxon>
        <taxon>Pseudomonas</taxon>
    </lineage>
</organism>
<reference evidence="1 2" key="1">
    <citation type="submission" date="2016-10" db="EMBL/GenBank/DDBJ databases">
        <title>Comparative genome analysis of multiple Pseudomonas spp. focuses on biocontrol and plant growth promoting traits.</title>
        <authorList>
            <person name="Tao X.-Y."/>
            <person name="Taylor C.G."/>
        </authorList>
    </citation>
    <scope>NUCLEOTIDE SEQUENCE [LARGE SCALE GENOMIC DNA]</scope>
    <source>
        <strain evidence="1 2">36B3</strain>
    </source>
</reference>
<protein>
    <submittedName>
        <fullName evidence="1">Uncharacterized protein</fullName>
    </submittedName>
</protein>
<gene>
    <name evidence="1" type="ORF">BK674_15855</name>
</gene>
<sequence length="60" mass="6602">MSTKCIVTEHAGLTSEFALGHIMIFPLLKPTCLVRRLALLGSAHITDCSDINQSYVIDKQ</sequence>
<dbReference type="AlphaFoldDB" id="A0A423NKY4"/>
<accession>A0A423NKY4</accession>
<evidence type="ECO:0000313" key="2">
    <source>
        <dbReference type="Proteomes" id="UP000284207"/>
    </source>
</evidence>
<dbReference type="Proteomes" id="UP000284207">
    <property type="component" value="Unassembled WGS sequence"/>
</dbReference>
<evidence type="ECO:0000313" key="1">
    <source>
        <dbReference type="EMBL" id="RON98922.1"/>
    </source>
</evidence>
<name>A0A423NKY4_9PSED</name>